<reference evidence="1 2" key="1">
    <citation type="submission" date="2014-06" db="EMBL/GenBank/DDBJ databases">
        <title>Draft genome sequence of Idiomarina sp. MCCC 1A10513.</title>
        <authorList>
            <person name="Du J."/>
            <person name="Lai Q."/>
            <person name="Shao Z."/>
        </authorList>
    </citation>
    <scope>NUCLEOTIDE SEQUENCE [LARGE SCALE GENOMIC DNA]</scope>
    <source>
        <strain evidence="1 2">MCCC 1A10513</strain>
    </source>
</reference>
<dbReference type="AlphaFoldDB" id="A0A094JAB5"/>
<proteinExistence type="predicted"/>
<dbReference type="Proteomes" id="UP000053718">
    <property type="component" value="Unassembled WGS sequence"/>
</dbReference>
<comment type="caution">
    <text evidence="1">The sequence shown here is derived from an EMBL/GenBank/DDBJ whole genome shotgun (WGS) entry which is preliminary data.</text>
</comment>
<dbReference type="RefSeq" id="WP_034728904.1">
    <property type="nucleotide sequence ID" value="NZ_JPIN01000001.1"/>
</dbReference>
<evidence type="ECO:0000313" key="2">
    <source>
        <dbReference type="Proteomes" id="UP000053718"/>
    </source>
</evidence>
<gene>
    <name evidence="1" type="ORF">IDAT_00010</name>
</gene>
<sequence length="129" mass="15168">MSKRILIIFAALVLLFNLFFLSYRYIWPLFDKSGLVETGEYRGLNISDTKEDVVRLTINPVYNSKLKIVGYSDVAGKTKLVFQRQSEASLFESDVWILMYPSVHKETVKLTFKENRLIKIEYRRNFFSP</sequence>
<keyword evidence="2" id="KW-1185">Reference proteome</keyword>
<dbReference type="OrthoDB" id="9910697at2"/>
<evidence type="ECO:0000313" key="1">
    <source>
        <dbReference type="EMBL" id="KFZ29531.1"/>
    </source>
</evidence>
<organism evidence="1 2">
    <name type="scientific">Pseudidiomarina atlantica</name>
    <dbReference type="NCBI Taxonomy" id="1517416"/>
    <lineage>
        <taxon>Bacteria</taxon>
        <taxon>Pseudomonadati</taxon>
        <taxon>Pseudomonadota</taxon>
        <taxon>Gammaproteobacteria</taxon>
        <taxon>Alteromonadales</taxon>
        <taxon>Idiomarinaceae</taxon>
        <taxon>Pseudidiomarina</taxon>
    </lineage>
</organism>
<dbReference type="EMBL" id="JPIN01000001">
    <property type="protein sequence ID" value="KFZ29531.1"/>
    <property type="molecule type" value="Genomic_DNA"/>
</dbReference>
<protein>
    <submittedName>
        <fullName evidence="1">Uncharacterized protein</fullName>
    </submittedName>
</protein>
<dbReference type="STRING" id="1517416.IDAT_00010"/>
<accession>A0A094JAB5</accession>
<name>A0A094JAB5_9GAMM</name>